<dbReference type="InterPro" id="IPR013785">
    <property type="entry name" value="Aldolase_TIM"/>
</dbReference>
<protein>
    <submittedName>
        <fullName evidence="6">Bifunctional 4-hydroxy-2-oxoglutarate aldolase/2-dehydro-3-deoxy-phosphogluconate aldolase</fullName>
    </submittedName>
</protein>
<dbReference type="GO" id="GO:0016829">
    <property type="term" value="F:lyase activity"/>
    <property type="evidence" value="ECO:0007669"/>
    <property type="project" value="UniProtKB-KW"/>
</dbReference>
<reference evidence="6" key="2">
    <citation type="journal article" date="2024" name="Antonie Van Leeuwenhoek">
        <title>Roseihalotalea indica gen. nov., sp. nov., a halophilic Bacteroidetes from mesopelagic Southwest Indian Ocean with higher carbohydrate metabolic potential.</title>
        <authorList>
            <person name="Chen B."/>
            <person name="Zhang M."/>
            <person name="Lin D."/>
            <person name="Ye J."/>
            <person name="Tang K."/>
        </authorList>
    </citation>
    <scope>NUCLEOTIDE SEQUENCE</scope>
    <source>
        <strain evidence="6">TK19036</strain>
    </source>
</reference>
<dbReference type="SUPFAM" id="SSF51569">
    <property type="entry name" value="Aldolase"/>
    <property type="match status" value="1"/>
</dbReference>
<comment type="similarity">
    <text evidence="2">Belongs to the KHG/KDPG aldolase family.</text>
</comment>
<evidence type="ECO:0000256" key="2">
    <source>
        <dbReference type="ARBA" id="ARBA00006906"/>
    </source>
</evidence>
<dbReference type="AlphaFoldDB" id="A0AA49GMB2"/>
<evidence type="ECO:0000256" key="1">
    <source>
        <dbReference type="ARBA" id="ARBA00004761"/>
    </source>
</evidence>
<evidence type="ECO:0000256" key="5">
    <source>
        <dbReference type="ARBA" id="ARBA00023277"/>
    </source>
</evidence>
<dbReference type="Pfam" id="PF01081">
    <property type="entry name" value="Aldolase"/>
    <property type="match status" value="1"/>
</dbReference>
<gene>
    <name evidence="6" type="ORF">K4G66_31065</name>
</gene>
<organism evidence="6">
    <name type="scientific">Roseihalotalea indica</name>
    <dbReference type="NCBI Taxonomy" id="2867963"/>
    <lineage>
        <taxon>Bacteria</taxon>
        <taxon>Pseudomonadati</taxon>
        <taxon>Bacteroidota</taxon>
        <taxon>Cytophagia</taxon>
        <taxon>Cytophagales</taxon>
        <taxon>Catalimonadaceae</taxon>
        <taxon>Roseihalotalea</taxon>
    </lineage>
</organism>
<sequence>MNKVSILNQILDRKVVAIVRMDDPIRVAPVIEALQRGGVQAIEVTMGTPRALQHIEQFASQNEMLMGAGSVLDAETARLAILAGARFLVTPVSKASVIEVAQRYQVPIFSGAFTPGEILQAHEWGADVVKIFPADTVGMDYLKAVKAPMPQLQLMPTGGVTLDNAADWIRHGACCLGMGSALTDKKAIKDGQYDVIEENARTLLRNLGVEA</sequence>
<dbReference type="PANTHER" id="PTHR30246">
    <property type="entry name" value="2-KETO-3-DEOXY-6-PHOSPHOGLUCONATE ALDOLASE"/>
    <property type="match status" value="1"/>
</dbReference>
<proteinExistence type="inferred from homology"/>
<dbReference type="PANTHER" id="PTHR30246:SF1">
    <property type="entry name" value="2-DEHYDRO-3-DEOXY-6-PHOSPHOGALACTONATE ALDOLASE-RELATED"/>
    <property type="match status" value="1"/>
</dbReference>
<dbReference type="CDD" id="cd00452">
    <property type="entry name" value="KDPG_aldolase"/>
    <property type="match status" value="1"/>
</dbReference>
<comment type="subunit">
    <text evidence="3">Homotrimer.</text>
</comment>
<dbReference type="InterPro" id="IPR000887">
    <property type="entry name" value="Aldlse_KDPG_KHG"/>
</dbReference>
<evidence type="ECO:0000256" key="4">
    <source>
        <dbReference type="ARBA" id="ARBA00023239"/>
    </source>
</evidence>
<dbReference type="NCBIfam" id="TIGR01182">
    <property type="entry name" value="eda"/>
    <property type="match status" value="1"/>
</dbReference>
<dbReference type="EMBL" id="CP120682">
    <property type="protein sequence ID" value="WKN36808.1"/>
    <property type="molecule type" value="Genomic_DNA"/>
</dbReference>
<accession>A0AA49GMB2</accession>
<evidence type="ECO:0000256" key="3">
    <source>
        <dbReference type="ARBA" id="ARBA00011233"/>
    </source>
</evidence>
<name>A0AA49GMB2_9BACT</name>
<reference evidence="6" key="1">
    <citation type="journal article" date="2023" name="Comput. Struct. Biotechnol. J.">
        <title>Discovery of a novel marine Bacteroidetes with a rich repertoire of carbohydrate-active enzymes.</title>
        <authorList>
            <person name="Chen B."/>
            <person name="Liu G."/>
            <person name="Chen Q."/>
            <person name="Wang H."/>
            <person name="Liu L."/>
            <person name="Tang K."/>
        </authorList>
    </citation>
    <scope>NUCLEOTIDE SEQUENCE</scope>
    <source>
        <strain evidence="6">TK19036</strain>
    </source>
</reference>
<dbReference type="Gene3D" id="3.20.20.70">
    <property type="entry name" value="Aldolase class I"/>
    <property type="match status" value="1"/>
</dbReference>
<evidence type="ECO:0000313" key="6">
    <source>
        <dbReference type="EMBL" id="WKN36808.1"/>
    </source>
</evidence>
<keyword evidence="4" id="KW-0456">Lyase</keyword>
<keyword evidence="5" id="KW-0119">Carbohydrate metabolism</keyword>
<comment type="pathway">
    <text evidence="1">Carbohydrate acid metabolism.</text>
</comment>